<dbReference type="GO" id="GO:0003743">
    <property type="term" value="F:translation initiation factor activity"/>
    <property type="evidence" value="ECO:0007669"/>
    <property type="project" value="UniProtKB-KW"/>
</dbReference>
<dbReference type="EMBL" id="CP099418">
    <property type="protein sequence ID" value="USW47692.1"/>
    <property type="molecule type" value="Genomic_DNA"/>
</dbReference>
<sequence length="947" mass="105253">MAERARRNLPYGHFGRAAYSLDDEEWHYDRHLSAPQSVWPLGSGQKSSQHNVHQPSTHDPVRKEPQARRFRRQIKALVQRMPEFQPAEHILSGLLRVSEAAQDALSKHDSMHGTLLSSTDIRSNASHKSIRIAALPAGETRSMLRLCQVQKQKRIWANDKKCWLDIPTLHGKEILLEENEGPIQQVTFAEPVDRGEPLLGVRLLRKTLIFRPTHGRNVHGTGATPSTSGMQANKLYSVDLDATGGFAHVDVAFNPWFSQQVAIVDQTGSWKVLEFQSRKLSQIARSWSGTIDRASPNDGWARIRWVLDPQTVAVCTRHSVTLFNIAGNQARHICSSAPEISSGAQWILDFAVLPGHLTRCVLLTSTHLTVLEVCSKGQQDVEVKTLLSVEHFRNPEETSMHMTLWSDDEDVCILIYTATSRSCPLYRIALSQDTQLRLYEPVEFRLFRDNASHIILDLSVSPIARTDKDRAISGERGSNARYVAVAMIMSNNTVVEEMMCWSSGGSNASPCLSTPGSKPKSTSTRTERARFVVDDDYDILREAVTTDSPVALHRARLRITRAQGPDRFVELDRLAQQLLRPPRDEQPLESLLDDVKSAFDTDENTVLPMRTLENLLPTDLDIEDVESFGVAIEGISKRLTEASEKAAQQRRPLQLSVLASPSVVDLATGPEHGSISTTYNNLVAGWIGSLSDDVSGRVRLAKVETARKIAAQLILASRIVRAHEAESPALSQGSNEVERVTAWELPDRTHGVSRANANSASLDVIRASQYSALPTPSPSATPSVASMSTGISGFAAPQIYRLSGYASFNKPSPSVLSRPMSKILSHWRLGESTMDYDWQSKSKHLQREEDDEEEEEMTEKERSRLQRRAERHIRRQRKEAEASQAQQMASSQAPEIMTASQPVPARIESQPVAASSQLSLPRTVATSQVTPGRYGGRPPKKKRKSGF</sequence>
<keyword evidence="5" id="KW-0396">Initiation factor</keyword>
<feature type="compositionally biased region" description="Polar residues" evidence="1">
    <location>
        <begin position="44"/>
        <end position="57"/>
    </location>
</feature>
<feature type="domain" description="RRN6 beta-propeller" evidence="2">
    <location>
        <begin position="112"/>
        <end position="438"/>
    </location>
</feature>
<organism evidence="5 6">
    <name type="scientific">Septoria linicola</name>
    <dbReference type="NCBI Taxonomy" id="215465"/>
    <lineage>
        <taxon>Eukaryota</taxon>
        <taxon>Fungi</taxon>
        <taxon>Dikarya</taxon>
        <taxon>Ascomycota</taxon>
        <taxon>Pezizomycotina</taxon>
        <taxon>Dothideomycetes</taxon>
        <taxon>Dothideomycetidae</taxon>
        <taxon>Mycosphaerellales</taxon>
        <taxon>Mycosphaerellaceae</taxon>
        <taxon>Septoria</taxon>
    </lineage>
</organism>
<feature type="region of interest" description="Disordered" evidence="1">
    <location>
        <begin position="37"/>
        <end position="67"/>
    </location>
</feature>
<dbReference type="Pfam" id="PF10214">
    <property type="entry name" value="Rrn6_beta-prop"/>
    <property type="match status" value="1"/>
</dbReference>
<dbReference type="InterPro" id="IPR048536">
    <property type="entry name" value="Rrn6_K-rich"/>
</dbReference>
<protein>
    <submittedName>
        <fullName evidence="5">RNA polymerase I-specific transcription initiation factor RRN6</fullName>
    </submittedName>
</protein>
<evidence type="ECO:0000259" key="3">
    <source>
        <dbReference type="Pfam" id="PF20639"/>
    </source>
</evidence>
<evidence type="ECO:0000259" key="4">
    <source>
        <dbReference type="Pfam" id="PF20640"/>
    </source>
</evidence>
<feature type="compositionally biased region" description="Polar residues" evidence="1">
    <location>
        <begin position="912"/>
        <end position="930"/>
    </location>
</feature>
<feature type="domain" description="RRN6 helical bundle" evidence="4">
    <location>
        <begin position="529"/>
        <end position="717"/>
    </location>
</feature>
<feature type="region of interest" description="Disordered" evidence="1">
    <location>
        <begin position="507"/>
        <end position="526"/>
    </location>
</feature>
<dbReference type="GO" id="GO:0042790">
    <property type="term" value="P:nucleolar large rRNA transcription by RNA polymerase I"/>
    <property type="evidence" value="ECO:0007669"/>
    <property type="project" value="TreeGrafter"/>
</dbReference>
<feature type="compositionally biased region" description="Basic and acidic residues" evidence="1">
    <location>
        <begin position="859"/>
        <end position="868"/>
    </location>
</feature>
<dbReference type="PANTHER" id="PTHR28221">
    <property type="entry name" value="RNA POLYMERASE I-SPECIFIC TRANSCRIPTION INITIATION FACTOR RRN6"/>
    <property type="match status" value="1"/>
</dbReference>
<feature type="compositionally biased region" description="Basic residues" evidence="1">
    <location>
        <begin position="938"/>
        <end position="947"/>
    </location>
</feature>
<dbReference type="AlphaFoldDB" id="A0A9Q9AET4"/>
<evidence type="ECO:0000313" key="6">
    <source>
        <dbReference type="Proteomes" id="UP001056384"/>
    </source>
</evidence>
<feature type="compositionally biased region" description="Acidic residues" evidence="1">
    <location>
        <begin position="848"/>
        <end position="858"/>
    </location>
</feature>
<feature type="compositionally biased region" description="Low complexity" evidence="1">
    <location>
        <begin position="882"/>
        <end position="895"/>
    </location>
</feature>
<dbReference type="InterPro" id="IPR019350">
    <property type="entry name" value="RNA_pol_I-sp_TIF_RRN6-like"/>
</dbReference>
<reference evidence="5" key="1">
    <citation type="submission" date="2022-06" db="EMBL/GenBank/DDBJ databases">
        <title>Complete genome sequences of two strains of the flax pathogen Septoria linicola.</title>
        <authorList>
            <person name="Lapalu N."/>
            <person name="Simon A."/>
            <person name="Demenou B."/>
            <person name="Paumier D."/>
            <person name="Guillot M.-P."/>
            <person name="Gout L."/>
            <person name="Valade R."/>
        </authorList>
    </citation>
    <scope>NUCLEOTIDE SEQUENCE</scope>
    <source>
        <strain evidence="5">SE15195</strain>
    </source>
</reference>
<keyword evidence="5" id="KW-0648">Protein biosynthesis</keyword>
<dbReference type="InterPro" id="IPR048537">
    <property type="entry name" value="RRN6_HB"/>
</dbReference>
<gene>
    <name evidence="5" type="ORF">Slin15195_G010110</name>
</gene>
<name>A0A9Q9AET4_9PEZI</name>
<feature type="compositionally biased region" description="Low complexity" evidence="1">
    <location>
        <begin position="513"/>
        <end position="524"/>
    </location>
</feature>
<accession>A0A9Q9AET4</accession>
<evidence type="ECO:0000259" key="2">
    <source>
        <dbReference type="Pfam" id="PF10214"/>
    </source>
</evidence>
<feature type="domain" description="RRN6 K-rich C-terminal" evidence="3">
    <location>
        <begin position="821"/>
        <end position="947"/>
    </location>
</feature>
<keyword evidence="6" id="KW-1185">Reference proteome</keyword>
<dbReference type="InterPro" id="IPR048535">
    <property type="entry name" value="RRN6_beta-prop"/>
</dbReference>
<dbReference type="GO" id="GO:0001163">
    <property type="term" value="F:RNA polymerase I transcription regulatory region sequence-specific DNA binding"/>
    <property type="evidence" value="ECO:0007669"/>
    <property type="project" value="TreeGrafter"/>
</dbReference>
<evidence type="ECO:0000313" key="5">
    <source>
        <dbReference type="EMBL" id="USW47692.1"/>
    </source>
</evidence>
<dbReference type="Pfam" id="PF20640">
    <property type="entry name" value="Rrn6_HB"/>
    <property type="match status" value="1"/>
</dbReference>
<feature type="region of interest" description="Disordered" evidence="1">
    <location>
        <begin position="838"/>
        <end position="947"/>
    </location>
</feature>
<dbReference type="GO" id="GO:0001179">
    <property type="term" value="F:RNA polymerase I general transcription initiation factor binding"/>
    <property type="evidence" value="ECO:0007669"/>
    <property type="project" value="TreeGrafter"/>
</dbReference>
<proteinExistence type="predicted"/>
<dbReference type="Proteomes" id="UP001056384">
    <property type="component" value="Chromosome 1"/>
</dbReference>
<evidence type="ECO:0000256" key="1">
    <source>
        <dbReference type="SAM" id="MobiDB-lite"/>
    </source>
</evidence>
<dbReference type="PANTHER" id="PTHR28221:SF2">
    <property type="entry name" value="RNA POLYMERASE I-SPECIFIC TRANSCRIPTION INITIATION FACTOR RRN6"/>
    <property type="match status" value="1"/>
</dbReference>
<dbReference type="Pfam" id="PF20639">
    <property type="entry name" value="Rrn6_K-rich"/>
    <property type="match status" value="1"/>
</dbReference>
<dbReference type="GO" id="GO:0070860">
    <property type="term" value="C:RNA polymerase I core factor complex"/>
    <property type="evidence" value="ECO:0007669"/>
    <property type="project" value="TreeGrafter"/>
</dbReference>